<reference evidence="1 2" key="1">
    <citation type="journal article" date="2015" name="Nat. Commun.">
        <title>Lucilia cuprina genome unlocks parasitic fly biology to underpin future interventions.</title>
        <authorList>
            <person name="Anstead C.A."/>
            <person name="Korhonen P.K."/>
            <person name="Young N.D."/>
            <person name="Hall R.S."/>
            <person name="Jex A.R."/>
            <person name="Murali S.C."/>
            <person name="Hughes D.S."/>
            <person name="Lee S.F."/>
            <person name="Perry T."/>
            <person name="Stroehlein A.J."/>
            <person name="Ansell B.R."/>
            <person name="Breugelmans B."/>
            <person name="Hofmann A."/>
            <person name="Qu J."/>
            <person name="Dugan S."/>
            <person name="Lee S.L."/>
            <person name="Chao H."/>
            <person name="Dinh H."/>
            <person name="Han Y."/>
            <person name="Doddapaneni H.V."/>
            <person name="Worley K.C."/>
            <person name="Muzny D.M."/>
            <person name="Ioannidis P."/>
            <person name="Waterhouse R.M."/>
            <person name="Zdobnov E.M."/>
            <person name="James P.J."/>
            <person name="Bagnall N.H."/>
            <person name="Kotze A.C."/>
            <person name="Gibbs R.A."/>
            <person name="Richards S."/>
            <person name="Batterham P."/>
            <person name="Gasser R.B."/>
        </authorList>
    </citation>
    <scope>NUCLEOTIDE SEQUENCE [LARGE SCALE GENOMIC DNA]</scope>
    <source>
        <strain evidence="1 2">LS</strain>
        <tissue evidence="1">Full body</tissue>
    </source>
</reference>
<feature type="non-terminal residue" evidence="1">
    <location>
        <position position="1"/>
    </location>
</feature>
<protein>
    <submittedName>
        <fullName evidence="1">Uncharacterized protein</fullName>
    </submittedName>
</protein>
<sequence>DPEFPYQIPILDFDLHLPLHYPHKGDVIIKVNNDNIPRGIAINIEQGFLQSGSLADRINNLDNNLESLVAKTPARTIFHANIDQSKGNTLANASALIKRKRFQGLGLNSL</sequence>
<proteinExistence type="predicted"/>
<feature type="non-terminal residue" evidence="1">
    <location>
        <position position="110"/>
    </location>
</feature>
<dbReference type="AlphaFoldDB" id="A0A0L0CCV4"/>
<comment type="caution">
    <text evidence="1">The sequence shown here is derived from an EMBL/GenBank/DDBJ whole genome shotgun (WGS) entry which is preliminary data.</text>
</comment>
<dbReference type="EMBL" id="JRES01000584">
    <property type="protein sequence ID" value="KNC30042.1"/>
    <property type="molecule type" value="Genomic_DNA"/>
</dbReference>
<dbReference type="Proteomes" id="UP000037069">
    <property type="component" value="Unassembled WGS sequence"/>
</dbReference>
<dbReference type="STRING" id="7375.A0A0L0CCV4"/>
<organism evidence="1 2">
    <name type="scientific">Lucilia cuprina</name>
    <name type="common">Green bottle fly</name>
    <name type="synonym">Australian sheep blowfly</name>
    <dbReference type="NCBI Taxonomy" id="7375"/>
    <lineage>
        <taxon>Eukaryota</taxon>
        <taxon>Metazoa</taxon>
        <taxon>Ecdysozoa</taxon>
        <taxon>Arthropoda</taxon>
        <taxon>Hexapoda</taxon>
        <taxon>Insecta</taxon>
        <taxon>Pterygota</taxon>
        <taxon>Neoptera</taxon>
        <taxon>Endopterygota</taxon>
        <taxon>Diptera</taxon>
        <taxon>Brachycera</taxon>
        <taxon>Muscomorpha</taxon>
        <taxon>Oestroidea</taxon>
        <taxon>Calliphoridae</taxon>
        <taxon>Luciliinae</taxon>
        <taxon>Lucilia</taxon>
    </lineage>
</organism>
<name>A0A0L0CCV4_LUCCU</name>
<keyword evidence="2" id="KW-1185">Reference proteome</keyword>
<gene>
    <name evidence="1" type="ORF">FF38_06018</name>
</gene>
<evidence type="ECO:0000313" key="1">
    <source>
        <dbReference type="EMBL" id="KNC30042.1"/>
    </source>
</evidence>
<evidence type="ECO:0000313" key="2">
    <source>
        <dbReference type="Proteomes" id="UP000037069"/>
    </source>
</evidence>
<accession>A0A0L0CCV4</accession>